<dbReference type="AlphaFoldDB" id="A0ABD1WNR6"/>
<organism evidence="2 3">
    <name type="scientific">Forsythia ovata</name>
    <dbReference type="NCBI Taxonomy" id="205694"/>
    <lineage>
        <taxon>Eukaryota</taxon>
        <taxon>Viridiplantae</taxon>
        <taxon>Streptophyta</taxon>
        <taxon>Embryophyta</taxon>
        <taxon>Tracheophyta</taxon>
        <taxon>Spermatophyta</taxon>
        <taxon>Magnoliopsida</taxon>
        <taxon>eudicotyledons</taxon>
        <taxon>Gunneridae</taxon>
        <taxon>Pentapetalae</taxon>
        <taxon>asterids</taxon>
        <taxon>lamiids</taxon>
        <taxon>Lamiales</taxon>
        <taxon>Oleaceae</taxon>
        <taxon>Forsythieae</taxon>
        <taxon>Forsythia</taxon>
    </lineage>
</organism>
<comment type="caution">
    <text evidence="2">The sequence shown here is derived from an EMBL/GenBank/DDBJ whole genome shotgun (WGS) entry which is preliminary data.</text>
</comment>
<evidence type="ECO:0000313" key="3">
    <source>
        <dbReference type="Proteomes" id="UP001604277"/>
    </source>
</evidence>
<feature type="compositionally biased region" description="Pro residues" evidence="1">
    <location>
        <begin position="112"/>
        <end position="127"/>
    </location>
</feature>
<keyword evidence="3" id="KW-1185">Reference proteome</keyword>
<evidence type="ECO:0000313" key="2">
    <source>
        <dbReference type="EMBL" id="KAL2551317.1"/>
    </source>
</evidence>
<evidence type="ECO:0000256" key="1">
    <source>
        <dbReference type="SAM" id="MobiDB-lite"/>
    </source>
</evidence>
<reference evidence="3" key="1">
    <citation type="submission" date="2024-07" db="EMBL/GenBank/DDBJ databases">
        <title>Two chromosome-level genome assemblies of Korean endemic species Abeliophyllum distichum and Forsythia ovata (Oleaceae).</title>
        <authorList>
            <person name="Jang H."/>
        </authorList>
    </citation>
    <scope>NUCLEOTIDE SEQUENCE [LARGE SCALE GENOMIC DNA]</scope>
</reference>
<feature type="region of interest" description="Disordered" evidence="1">
    <location>
        <begin position="42"/>
        <end position="87"/>
    </location>
</feature>
<name>A0ABD1WNR6_9LAMI</name>
<proteinExistence type="predicted"/>
<accession>A0ABD1WNR6</accession>
<feature type="region of interest" description="Disordered" evidence="1">
    <location>
        <begin position="108"/>
        <end position="157"/>
    </location>
</feature>
<protein>
    <submittedName>
        <fullName evidence="2">Uncharacterized protein</fullName>
    </submittedName>
</protein>
<feature type="compositionally biased region" description="Basic and acidic residues" evidence="1">
    <location>
        <begin position="54"/>
        <end position="76"/>
    </location>
</feature>
<sequence length="157" mass="17289">MAWKRGSGNAASALGDFEGFLLFISTLLERAQTFFYKEETCEEAPAEVPPPAEPIKEEAAKPKPEALVEKNKEEKITPPPAAEPPVTMVEKIEEKLEAVEQIKETIIHKVTPPAPPPPVAEECPPTPEAEKPEVEEETTPPPESLGSEYFTITQEEE</sequence>
<gene>
    <name evidence="2" type="ORF">Fot_04936</name>
</gene>
<dbReference type="EMBL" id="JBFOLJ010000002">
    <property type="protein sequence ID" value="KAL2551317.1"/>
    <property type="molecule type" value="Genomic_DNA"/>
</dbReference>
<dbReference type="Proteomes" id="UP001604277">
    <property type="component" value="Unassembled WGS sequence"/>
</dbReference>